<dbReference type="EC" id="2.10.1.1" evidence="4 8"/>
<feature type="domain" description="MoaB/Mog" evidence="9">
    <location>
        <begin position="188"/>
        <end position="348"/>
    </location>
</feature>
<dbReference type="InterPro" id="IPR036135">
    <property type="entry name" value="MoeA_linker/N_sf"/>
</dbReference>
<protein>
    <recommendedName>
        <fullName evidence="5 8">Molybdopterin molybdenumtransferase</fullName>
        <ecNumber evidence="4 8">2.10.1.1</ecNumber>
    </recommendedName>
</protein>
<dbReference type="NCBIfam" id="NF045515">
    <property type="entry name" value="Glp_gephyrin"/>
    <property type="match status" value="1"/>
</dbReference>
<evidence type="ECO:0000256" key="5">
    <source>
        <dbReference type="ARBA" id="ARBA00021108"/>
    </source>
</evidence>
<comment type="catalytic activity">
    <reaction evidence="7">
        <text>adenylyl-molybdopterin + molybdate = Mo-molybdopterin + AMP + H(+)</text>
        <dbReference type="Rhea" id="RHEA:35047"/>
        <dbReference type="ChEBI" id="CHEBI:15378"/>
        <dbReference type="ChEBI" id="CHEBI:36264"/>
        <dbReference type="ChEBI" id="CHEBI:62727"/>
        <dbReference type="ChEBI" id="CHEBI:71302"/>
        <dbReference type="ChEBI" id="CHEBI:456215"/>
        <dbReference type="EC" id="2.10.1.1"/>
    </reaction>
</comment>
<comment type="pathway">
    <text evidence="2 8">Cofactor biosynthesis; molybdopterin biosynthesis.</text>
</comment>
<evidence type="ECO:0000256" key="1">
    <source>
        <dbReference type="ARBA" id="ARBA00002901"/>
    </source>
</evidence>
<dbReference type="Gene3D" id="3.90.105.10">
    <property type="entry name" value="Molybdopterin biosynthesis moea protein, domain 2"/>
    <property type="match status" value="1"/>
</dbReference>
<gene>
    <name evidence="10" type="ORF">J1777_06160</name>
</gene>
<comment type="function">
    <text evidence="1 8">Catalyzes the insertion of molybdate into adenylated molybdopterin with the concomitant release of AMP.</text>
</comment>
<dbReference type="NCBIfam" id="TIGR00177">
    <property type="entry name" value="molyb_syn"/>
    <property type="match status" value="1"/>
</dbReference>
<evidence type="ECO:0000313" key="11">
    <source>
        <dbReference type="Proteomes" id="UP000664731"/>
    </source>
</evidence>
<organism evidence="10 11">
    <name type="scientific">Comamonas denitrificans</name>
    <dbReference type="NCBI Taxonomy" id="117506"/>
    <lineage>
        <taxon>Bacteria</taxon>
        <taxon>Pseudomonadati</taxon>
        <taxon>Pseudomonadota</taxon>
        <taxon>Betaproteobacteria</taxon>
        <taxon>Burkholderiales</taxon>
        <taxon>Comamonadaceae</taxon>
        <taxon>Comamonas</taxon>
    </lineage>
</organism>
<comment type="caution">
    <text evidence="10">The sequence shown here is derived from an EMBL/GenBank/DDBJ whole genome shotgun (WGS) entry which is preliminary data.</text>
</comment>
<dbReference type="EMBL" id="JAFNME010000010">
    <property type="protein sequence ID" value="MBO1249421.1"/>
    <property type="molecule type" value="Genomic_DNA"/>
</dbReference>
<dbReference type="PANTHER" id="PTHR10192">
    <property type="entry name" value="MOLYBDOPTERIN BIOSYNTHESIS PROTEIN"/>
    <property type="match status" value="1"/>
</dbReference>
<evidence type="ECO:0000259" key="9">
    <source>
        <dbReference type="SMART" id="SM00852"/>
    </source>
</evidence>
<comment type="similarity">
    <text evidence="3 8">Belongs to the MoeA family.</text>
</comment>
<evidence type="ECO:0000256" key="7">
    <source>
        <dbReference type="ARBA" id="ARBA00047317"/>
    </source>
</evidence>
<evidence type="ECO:0000256" key="3">
    <source>
        <dbReference type="ARBA" id="ARBA00010763"/>
    </source>
</evidence>
<comment type="cofactor">
    <cofactor evidence="8">
        <name>Mg(2+)</name>
        <dbReference type="ChEBI" id="CHEBI:18420"/>
    </cofactor>
</comment>
<dbReference type="FunFam" id="2.40.340.10:FF:000003">
    <property type="entry name" value="Molybdopterin molybdenumtransferase"/>
    <property type="match status" value="1"/>
</dbReference>
<dbReference type="Pfam" id="PF03454">
    <property type="entry name" value="MoeA_C"/>
    <property type="match status" value="1"/>
</dbReference>
<dbReference type="RefSeq" id="WP_207574944.1">
    <property type="nucleotide sequence ID" value="NZ_JAFNME010000010.1"/>
</dbReference>
<name>A0A939KD89_9BURK</name>
<dbReference type="SUPFAM" id="SSF53218">
    <property type="entry name" value="Molybdenum cofactor biosynthesis proteins"/>
    <property type="match status" value="1"/>
</dbReference>
<dbReference type="GO" id="GO:0046872">
    <property type="term" value="F:metal ion binding"/>
    <property type="evidence" value="ECO:0007669"/>
    <property type="project" value="UniProtKB-UniRule"/>
</dbReference>
<keyword evidence="8" id="KW-0808">Transferase</keyword>
<keyword evidence="11" id="KW-1185">Reference proteome</keyword>
<reference evidence="10" key="1">
    <citation type="submission" date="2021-03" db="EMBL/GenBank/DDBJ databases">
        <title>Comamonas denitrificans.</title>
        <authorList>
            <person name="Finster K."/>
        </authorList>
    </citation>
    <scope>NUCLEOTIDE SEQUENCE</scope>
    <source>
        <strain evidence="10">MM2021_4</strain>
    </source>
</reference>
<keyword evidence="8" id="KW-0479">Metal-binding</keyword>
<evidence type="ECO:0000256" key="8">
    <source>
        <dbReference type="RuleBase" id="RU365090"/>
    </source>
</evidence>
<keyword evidence="8" id="KW-0460">Magnesium</keyword>
<dbReference type="InterPro" id="IPR001453">
    <property type="entry name" value="MoaB/Mog_dom"/>
</dbReference>
<dbReference type="Gene3D" id="3.40.980.10">
    <property type="entry name" value="MoaB/Mog-like domain"/>
    <property type="match status" value="1"/>
</dbReference>
<dbReference type="Gene3D" id="2.170.190.11">
    <property type="entry name" value="Molybdopterin biosynthesis moea protein, domain 3"/>
    <property type="match status" value="1"/>
</dbReference>
<dbReference type="PANTHER" id="PTHR10192:SF5">
    <property type="entry name" value="GEPHYRIN"/>
    <property type="match status" value="1"/>
</dbReference>
<dbReference type="SMART" id="SM00852">
    <property type="entry name" value="MoCF_biosynth"/>
    <property type="match status" value="1"/>
</dbReference>
<dbReference type="GO" id="GO:0006777">
    <property type="term" value="P:Mo-molybdopterin cofactor biosynthetic process"/>
    <property type="evidence" value="ECO:0007669"/>
    <property type="project" value="UniProtKB-UniRule"/>
</dbReference>
<evidence type="ECO:0000256" key="2">
    <source>
        <dbReference type="ARBA" id="ARBA00005046"/>
    </source>
</evidence>
<evidence type="ECO:0000313" key="10">
    <source>
        <dbReference type="EMBL" id="MBO1249421.1"/>
    </source>
</evidence>
<keyword evidence="6 8" id="KW-0501">Molybdenum cofactor biosynthesis</keyword>
<dbReference type="Gene3D" id="2.40.340.10">
    <property type="entry name" value="MoeA, C-terminal, domain IV"/>
    <property type="match status" value="1"/>
</dbReference>
<dbReference type="InterPro" id="IPR005110">
    <property type="entry name" value="MoeA_linker/N"/>
</dbReference>
<accession>A0A939KD89</accession>
<dbReference type="InterPro" id="IPR036688">
    <property type="entry name" value="MoeA_C_domain_IV_sf"/>
</dbReference>
<dbReference type="InterPro" id="IPR005111">
    <property type="entry name" value="MoeA_C_domain_IV"/>
</dbReference>
<sequence length="437" mass="45155">MHPDLPVPQAQALLAQMITPLTVCAGATEHLPLPQAGGRILAQDLISPVDVPPHNNSAMDGYAFAGCALGTVPAGQTLALTIVGTALAGQPWDGTLQAGQAVRIMTGAVIPTGADTVVAQEQVTVTGTTVTLPANGLPPGANVRLRGEDLAQGHIALPQGQPLHAAALGLAASLGLATLPVVRRLRVAYFSTGDEILTLGDAPRPGAVFDSNRYTITSMLRNMGVEIIDLGAISDNPQALSASFLQASEVADAIITSGGVSMGTADHTQALMQELGEVAFWRLALRPGRPFAVGKIHKKITNKNSDFAIPESANSSQNSESTWLFGLPGNPVAAMVSFLALVRPALQRLMGATPTAPLLVPARCSHSIRKQPGRTEYLRAQVSTGADGQLAVRTTGAQGSGLLHSMVQANCLIVLAHDQGSVTAGDSVPVWLLDGLL</sequence>
<dbReference type="InterPro" id="IPR036425">
    <property type="entry name" value="MoaB/Mog-like_dom_sf"/>
</dbReference>
<evidence type="ECO:0000256" key="6">
    <source>
        <dbReference type="ARBA" id="ARBA00023150"/>
    </source>
</evidence>
<dbReference type="AlphaFoldDB" id="A0A939KD89"/>
<dbReference type="SUPFAM" id="SSF63882">
    <property type="entry name" value="MoeA N-terminal region -like"/>
    <property type="match status" value="1"/>
</dbReference>
<proteinExistence type="inferred from homology"/>
<dbReference type="Pfam" id="PF00994">
    <property type="entry name" value="MoCF_biosynth"/>
    <property type="match status" value="1"/>
</dbReference>
<evidence type="ECO:0000256" key="4">
    <source>
        <dbReference type="ARBA" id="ARBA00013269"/>
    </source>
</evidence>
<dbReference type="Proteomes" id="UP000664731">
    <property type="component" value="Unassembled WGS sequence"/>
</dbReference>
<keyword evidence="8" id="KW-0500">Molybdenum</keyword>
<dbReference type="GO" id="GO:0005829">
    <property type="term" value="C:cytosol"/>
    <property type="evidence" value="ECO:0007669"/>
    <property type="project" value="TreeGrafter"/>
</dbReference>
<dbReference type="Pfam" id="PF03453">
    <property type="entry name" value="MoeA_N"/>
    <property type="match status" value="1"/>
</dbReference>
<dbReference type="SUPFAM" id="SSF63867">
    <property type="entry name" value="MoeA C-terminal domain-like"/>
    <property type="match status" value="1"/>
</dbReference>
<dbReference type="GO" id="GO:0061599">
    <property type="term" value="F:molybdopterin molybdotransferase activity"/>
    <property type="evidence" value="ECO:0007669"/>
    <property type="project" value="UniProtKB-UniRule"/>
</dbReference>
<dbReference type="CDD" id="cd00887">
    <property type="entry name" value="MoeA"/>
    <property type="match status" value="1"/>
</dbReference>
<dbReference type="InterPro" id="IPR038987">
    <property type="entry name" value="MoeA-like"/>
</dbReference>